<organism evidence="1 2">
    <name type="scientific">Mycobacterium intracellulare</name>
    <dbReference type="NCBI Taxonomy" id="1767"/>
    <lineage>
        <taxon>Bacteria</taxon>
        <taxon>Bacillati</taxon>
        <taxon>Actinomycetota</taxon>
        <taxon>Actinomycetes</taxon>
        <taxon>Mycobacteriales</taxon>
        <taxon>Mycobacteriaceae</taxon>
        <taxon>Mycobacterium</taxon>
        <taxon>Mycobacterium avium complex (MAC)</taxon>
    </lineage>
</organism>
<name>A0A7R7MVZ5_MYCIT</name>
<evidence type="ECO:0000313" key="1">
    <source>
        <dbReference type="EMBL" id="BCP00530.1"/>
    </source>
</evidence>
<dbReference type="Proteomes" id="UP000595205">
    <property type="component" value="Chromosome"/>
</dbReference>
<sequence length="66" mass="6831">MSYSALKFSHAVSEFNNEAGPGPVVSAAEFTSGGKAAQIGIVIVGHPRRCDTAIRSKAAVADVAWQ</sequence>
<dbReference type="AlphaFoldDB" id="A0A7R7MVZ5"/>
<gene>
    <name evidence="1" type="ORF">MINTM018_32990</name>
</gene>
<evidence type="ECO:0000313" key="2">
    <source>
        <dbReference type="Proteomes" id="UP000595205"/>
    </source>
</evidence>
<proteinExistence type="predicted"/>
<reference evidence="1 2" key="1">
    <citation type="submission" date="2020-12" db="EMBL/GenBank/DDBJ databases">
        <title>Genome sequence of clinical Mycobacterium intracellulare strains.</title>
        <authorList>
            <person name="Tateishi Y."/>
            <person name="Matsumoto S."/>
            <person name="Fukushima Y."/>
            <person name="Nakajima C."/>
            <person name="Suzuki Y."/>
        </authorList>
    </citation>
    <scope>NUCLEOTIDE SEQUENCE [LARGE SCALE GENOMIC DNA]</scope>
    <source>
        <strain evidence="1 2">M018</strain>
    </source>
</reference>
<accession>A0A7R7MVZ5</accession>
<protein>
    <submittedName>
        <fullName evidence="1">Uncharacterized protein</fullName>
    </submittedName>
</protein>
<dbReference type="EMBL" id="AP024255">
    <property type="protein sequence ID" value="BCP00530.1"/>
    <property type="molecule type" value="Genomic_DNA"/>
</dbReference>